<keyword evidence="3" id="KW-1185">Reference proteome</keyword>
<keyword evidence="1" id="KW-1133">Transmembrane helix</keyword>
<dbReference type="InterPro" id="IPR001128">
    <property type="entry name" value="Cyt_P450"/>
</dbReference>
<reference evidence="2 3" key="1">
    <citation type="journal article" date="2025" name="Microbiol. Resour. Announc.">
        <title>Draft genome sequences for Neonectria magnoliae and Neonectria punicea, canker pathogens of Liriodendron tulipifera and Acer saccharum in West Virginia.</title>
        <authorList>
            <person name="Petronek H.M."/>
            <person name="Kasson M.T."/>
            <person name="Metheny A.M."/>
            <person name="Stauder C.M."/>
            <person name="Lovett B."/>
            <person name="Lynch S.C."/>
            <person name="Garnas J.R."/>
            <person name="Kasson L.R."/>
            <person name="Stajich J.E."/>
        </authorList>
    </citation>
    <scope>NUCLEOTIDE SEQUENCE [LARGE SCALE GENOMIC DNA]</scope>
    <source>
        <strain evidence="2 3">NRRL 64653</strain>
    </source>
</reference>
<dbReference type="EMBL" id="JAZAVJ010000265">
    <property type="protein sequence ID" value="KAK7403056.1"/>
    <property type="molecule type" value="Genomic_DNA"/>
</dbReference>
<evidence type="ECO:0000256" key="1">
    <source>
        <dbReference type="SAM" id="Phobius"/>
    </source>
</evidence>
<feature type="transmembrane region" description="Helical" evidence="1">
    <location>
        <begin position="6"/>
        <end position="30"/>
    </location>
</feature>
<evidence type="ECO:0000313" key="3">
    <source>
        <dbReference type="Proteomes" id="UP001498476"/>
    </source>
</evidence>
<evidence type="ECO:0008006" key="4">
    <source>
        <dbReference type="Google" id="ProtNLM"/>
    </source>
</evidence>
<proteinExistence type="predicted"/>
<organism evidence="2 3">
    <name type="scientific">Neonectria punicea</name>
    <dbReference type="NCBI Taxonomy" id="979145"/>
    <lineage>
        <taxon>Eukaryota</taxon>
        <taxon>Fungi</taxon>
        <taxon>Dikarya</taxon>
        <taxon>Ascomycota</taxon>
        <taxon>Pezizomycotina</taxon>
        <taxon>Sordariomycetes</taxon>
        <taxon>Hypocreomycetidae</taxon>
        <taxon>Hypocreales</taxon>
        <taxon>Nectriaceae</taxon>
        <taxon>Neonectria</taxon>
    </lineage>
</organism>
<accession>A0ABR1GMG6</accession>
<evidence type="ECO:0000313" key="2">
    <source>
        <dbReference type="EMBL" id="KAK7403056.1"/>
    </source>
</evidence>
<keyword evidence="1" id="KW-0812">Transmembrane</keyword>
<gene>
    <name evidence="2" type="ORF">QQX98_011167</name>
</gene>
<dbReference type="InterPro" id="IPR036396">
    <property type="entry name" value="Cyt_P450_sf"/>
</dbReference>
<dbReference type="Pfam" id="PF00067">
    <property type="entry name" value="p450"/>
    <property type="match status" value="1"/>
</dbReference>
<dbReference type="Proteomes" id="UP001498476">
    <property type="component" value="Unassembled WGS sequence"/>
</dbReference>
<name>A0ABR1GMG6_9HYPO</name>
<comment type="caution">
    <text evidence="2">The sequence shown here is derived from an EMBL/GenBank/DDBJ whole genome shotgun (WGS) entry which is preliminary data.</text>
</comment>
<protein>
    <recommendedName>
        <fullName evidence="4">Cytochrome P450</fullName>
    </recommendedName>
</protein>
<keyword evidence="1" id="KW-0472">Membrane</keyword>
<dbReference type="Gene3D" id="1.10.630.10">
    <property type="entry name" value="Cytochrome P450"/>
    <property type="match status" value="1"/>
</dbReference>
<dbReference type="SUPFAM" id="SSF48264">
    <property type="entry name" value="Cytochrome P450"/>
    <property type="match status" value="1"/>
</dbReference>
<sequence length="310" mass="34747">MGAPITLAVVAGLVALPAYYIWCIVSNYTLARRIGLRTVIIPGNLTSPTWLLLGPALAAFERRLTGGRNWLFRYGWLGFDFKEKAGLHLEFGDDFMCATPGKNYLYLADSVAINHIFQTERRGDFFQPHEAAEGADWQRHRRATAGSFNELTNNMVWTESLRQSRQILEHCLSCGDNESSATTPVSKKDVMDYRGSLRLILENCILIVALGPKFLEKWGGINSKLSLLGHATSSFRHHLDAIYEESKLGGKQQELRANLMAYLVRSSTDEKLLTQEEVRGNMFIYAFAGHDTMAHALAFTLVLLVAYPEV</sequence>